<dbReference type="GO" id="GO:0004383">
    <property type="term" value="F:guanylate cyclase activity"/>
    <property type="evidence" value="ECO:0007669"/>
    <property type="project" value="UniProtKB-EC"/>
</dbReference>
<keyword evidence="6 13" id="KW-1133">Transmembrane helix</keyword>
<dbReference type="STRING" id="46731.A0A3M6TIN0"/>
<keyword evidence="8 13" id="KW-0472">Membrane</keyword>
<keyword evidence="4" id="KW-0732">Signal</keyword>
<dbReference type="PANTHER" id="PTHR11920">
    <property type="entry name" value="GUANYLYL CYCLASE"/>
    <property type="match status" value="1"/>
</dbReference>
<dbReference type="Pfam" id="PF08376">
    <property type="entry name" value="NIT"/>
    <property type="match status" value="1"/>
</dbReference>
<feature type="domain" description="Guanylate cyclase" evidence="14">
    <location>
        <begin position="407"/>
        <end position="537"/>
    </location>
</feature>
<evidence type="ECO:0000256" key="3">
    <source>
        <dbReference type="ARBA" id="ARBA00022692"/>
    </source>
</evidence>
<feature type="transmembrane region" description="Helical" evidence="13">
    <location>
        <begin position="29"/>
        <end position="47"/>
    </location>
</feature>
<keyword evidence="16" id="KW-1185">Reference proteome</keyword>
<keyword evidence="3 13" id="KW-0812">Transmembrane</keyword>
<dbReference type="GO" id="GO:0005525">
    <property type="term" value="F:GTP binding"/>
    <property type="evidence" value="ECO:0007669"/>
    <property type="project" value="UniProtKB-KW"/>
</dbReference>
<dbReference type="Pfam" id="PF00211">
    <property type="entry name" value="Guanylate_cyc"/>
    <property type="match status" value="1"/>
</dbReference>
<dbReference type="Proteomes" id="UP000275408">
    <property type="component" value="Unassembled WGS sequence"/>
</dbReference>
<dbReference type="SMART" id="SM00044">
    <property type="entry name" value="CYCc"/>
    <property type="match status" value="1"/>
</dbReference>
<evidence type="ECO:0000256" key="2">
    <source>
        <dbReference type="ARBA" id="ARBA00012202"/>
    </source>
</evidence>
<gene>
    <name evidence="15" type="ORF">pdam_00013255</name>
</gene>
<dbReference type="Gene3D" id="3.30.70.1230">
    <property type="entry name" value="Nucleotide cyclase"/>
    <property type="match status" value="1"/>
</dbReference>
<dbReference type="AlphaFoldDB" id="A0A3M6TIN0"/>
<evidence type="ECO:0000256" key="7">
    <source>
        <dbReference type="ARBA" id="ARBA00023134"/>
    </source>
</evidence>
<dbReference type="PROSITE" id="PS50125">
    <property type="entry name" value="GUANYLATE_CYCLASE_2"/>
    <property type="match status" value="1"/>
</dbReference>
<keyword evidence="12" id="KW-0141">cGMP biosynthesis</keyword>
<dbReference type="InterPro" id="IPR001054">
    <property type="entry name" value="A/G_cyclase"/>
</dbReference>
<comment type="caution">
    <text evidence="15">The sequence shown here is derived from an EMBL/GenBank/DDBJ whole genome shotgun (WGS) entry which is preliminary data.</text>
</comment>
<keyword evidence="11" id="KW-0456">Lyase</keyword>
<dbReference type="PANTHER" id="PTHR11920:SF501">
    <property type="entry name" value="GUANYLATE CYCLASE 32E"/>
    <property type="match status" value="1"/>
</dbReference>
<dbReference type="OrthoDB" id="6127067at2759"/>
<sequence length="591" mass="66979">MAVNKAAGLFRSCWRYDVTTSAGRRVQSLKIIGVAMIAVLGLLIFVAEDVRQAHKSINLASEMEDKLQSSLQVAYLIHRLQIERGLTVLCLSSRSSGKITQSVYDKMNNARKETDKALEETEWPFLHLSIAPFLASADRFHEHLKVHRNYVGENCTSGEPNGQIKFYTHPINLMLDWFFDTIKNTSQEINVDMIGYYMFLTGKDKIGIERALGGSFFAKGQFNNTNLVYYANHSILGGEYLKSSGMLMPEISMELDQNVNDDLLASIEKNRSVIFTNKASNGSSQKGEDWFDLMTKYLNKLFKVQNNAGDILRKRLEDTKKSKKSDLAMRLSFLIFAFLLIPFLVISVYRMTGTIQNYTFKLAQKTLELQEEKRRADTLLYQMFPHSVAEMLKKKQQVPAEYFKSVTIFFSDIVGFTEMCSVMTPLQVTGMLDAVYGVFDERINTYDVYKVETIGDAYMVASGLPERNGIQHVDQIARMALDLLTAVDEMELPQFSTGKLSVRIGINTGPCVAGVVGTKMPRYCLFGDTVNTASRMQTTGEPQKIHITEYTKDILDQLGCYEAEFRTYLEVKGKGRMRTYWLKAVAEDITQ</sequence>
<dbReference type="SUPFAM" id="SSF55073">
    <property type="entry name" value="Nucleotide cyclase"/>
    <property type="match status" value="1"/>
</dbReference>
<organism evidence="15 16">
    <name type="scientific">Pocillopora damicornis</name>
    <name type="common">Cauliflower coral</name>
    <name type="synonym">Millepora damicornis</name>
    <dbReference type="NCBI Taxonomy" id="46731"/>
    <lineage>
        <taxon>Eukaryota</taxon>
        <taxon>Metazoa</taxon>
        <taxon>Cnidaria</taxon>
        <taxon>Anthozoa</taxon>
        <taxon>Hexacorallia</taxon>
        <taxon>Scleractinia</taxon>
        <taxon>Astrocoeniina</taxon>
        <taxon>Pocilloporidae</taxon>
        <taxon>Pocillopora</taxon>
    </lineage>
</organism>
<evidence type="ECO:0000256" key="12">
    <source>
        <dbReference type="ARBA" id="ARBA00023293"/>
    </source>
</evidence>
<feature type="transmembrane region" description="Helical" evidence="13">
    <location>
        <begin position="327"/>
        <end position="349"/>
    </location>
</feature>
<evidence type="ECO:0000256" key="13">
    <source>
        <dbReference type="SAM" id="Phobius"/>
    </source>
</evidence>
<dbReference type="InterPro" id="IPR029787">
    <property type="entry name" value="Nucleotide_cyclase"/>
</dbReference>
<dbReference type="FunFam" id="3.30.70.1230:FF:000004">
    <property type="entry name" value="Guanylate cyclase"/>
    <property type="match status" value="1"/>
</dbReference>
<evidence type="ECO:0000256" key="5">
    <source>
        <dbReference type="ARBA" id="ARBA00022741"/>
    </source>
</evidence>
<evidence type="ECO:0000259" key="14">
    <source>
        <dbReference type="PROSITE" id="PS50125"/>
    </source>
</evidence>
<dbReference type="CDD" id="cd07302">
    <property type="entry name" value="CHD"/>
    <property type="match status" value="1"/>
</dbReference>
<dbReference type="EMBL" id="RCHS01003518">
    <property type="protein sequence ID" value="RMX41230.1"/>
    <property type="molecule type" value="Genomic_DNA"/>
</dbReference>
<dbReference type="GO" id="GO:0007168">
    <property type="term" value="P:receptor guanylyl cyclase signaling pathway"/>
    <property type="evidence" value="ECO:0007669"/>
    <property type="project" value="TreeGrafter"/>
</dbReference>
<dbReference type="GO" id="GO:0004016">
    <property type="term" value="F:adenylate cyclase activity"/>
    <property type="evidence" value="ECO:0007669"/>
    <property type="project" value="TreeGrafter"/>
</dbReference>
<proteinExistence type="predicted"/>
<dbReference type="InterPro" id="IPR050401">
    <property type="entry name" value="Cyclic_nucleotide_synthase"/>
</dbReference>
<evidence type="ECO:0000256" key="4">
    <source>
        <dbReference type="ARBA" id="ARBA00022729"/>
    </source>
</evidence>
<dbReference type="GO" id="GO:0001653">
    <property type="term" value="F:peptide receptor activity"/>
    <property type="evidence" value="ECO:0007669"/>
    <property type="project" value="TreeGrafter"/>
</dbReference>
<dbReference type="Gene3D" id="6.10.250.780">
    <property type="match status" value="1"/>
</dbReference>
<comment type="subcellular location">
    <subcellularLocation>
        <location evidence="1">Membrane</location>
        <topology evidence="1">Single-pass type I membrane protein</topology>
    </subcellularLocation>
</comment>
<dbReference type="GO" id="GO:0005886">
    <property type="term" value="C:plasma membrane"/>
    <property type="evidence" value="ECO:0007669"/>
    <property type="project" value="TreeGrafter"/>
</dbReference>
<evidence type="ECO:0000256" key="11">
    <source>
        <dbReference type="ARBA" id="ARBA00023239"/>
    </source>
</evidence>
<dbReference type="OMA" id="IADINIW"/>
<evidence type="ECO:0000256" key="6">
    <source>
        <dbReference type="ARBA" id="ARBA00022989"/>
    </source>
</evidence>
<evidence type="ECO:0000256" key="9">
    <source>
        <dbReference type="ARBA" id="ARBA00023170"/>
    </source>
</evidence>
<evidence type="ECO:0000256" key="8">
    <source>
        <dbReference type="ARBA" id="ARBA00023136"/>
    </source>
</evidence>
<evidence type="ECO:0000313" key="16">
    <source>
        <dbReference type="Proteomes" id="UP000275408"/>
    </source>
</evidence>
<dbReference type="Pfam" id="PF07701">
    <property type="entry name" value="HNOBA"/>
    <property type="match status" value="1"/>
</dbReference>
<name>A0A3M6TIN0_POCDA</name>
<keyword evidence="7" id="KW-0342">GTP-binding</keyword>
<dbReference type="GO" id="GO:0035556">
    <property type="term" value="P:intracellular signal transduction"/>
    <property type="evidence" value="ECO:0007669"/>
    <property type="project" value="InterPro"/>
</dbReference>
<evidence type="ECO:0000256" key="10">
    <source>
        <dbReference type="ARBA" id="ARBA00023180"/>
    </source>
</evidence>
<evidence type="ECO:0000313" key="15">
    <source>
        <dbReference type="EMBL" id="RMX41230.1"/>
    </source>
</evidence>
<protein>
    <recommendedName>
        <fullName evidence="2">guanylate cyclase</fullName>
        <ecNumber evidence="2">4.6.1.2</ecNumber>
    </recommendedName>
</protein>
<dbReference type="InterPro" id="IPR013587">
    <property type="entry name" value="Nitrate/nitrite_sensing"/>
</dbReference>
<accession>A0A3M6TIN0</accession>
<dbReference type="InterPro" id="IPR011645">
    <property type="entry name" value="HNOB_dom_associated"/>
</dbReference>
<keyword evidence="9" id="KW-0675">Receptor</keyword>
<keyword evidence="10" id="KW-0325">Glycoprotein</keyword>
<reference evidence="15 16" key="1">
    <citation type="journal article" date="2018" name="Sci. Rep.">
        <title>Comparative analysis of the Pocillopora damicornis genome highlights role of immune system in coral evolution.</title>
        <authorList>
            <person name="Cunning R."/>
            <person name="Bay R.A."/>
            <person name="Gillette P."/>
            <person name="Baker A.C."/>
            <person name="Traylor-Knowles N."/>
        </authorList>
    </citation>
    <scope>NUCLEOTIDE SEQUENCE [LARGE SCALE GENOMIC DNA]</scope>
    <source>
        <strain evidence="15">RSMAS</strain>
        <tissue evidence="15">Whole animal</tissue>
    </source>
</reference>
<evidence type="ECO:0000256" key="1">
    <source>
        <dbReference type="ARBA" id="ARBA00004479"/>
    </source>
</evidence>
<dbReference type="EC" id="4.6.1.2" evidence="2"/>
<keyword evidence="5" id="KW-0547">Nucleotide-binding</keyword>